<evidence type="ECO:0000256" key="2">
    <source>
        <dbReference type="SAM" id="MobiDB-lite"/>
    </source>
</evidence>
<accession>A0A8J5G5X0</accession>
<dbReference type="PANTHER" id="PTHR43868:SF1">
    <property type="entry name" value="P-LOOP CONTAINING NUCLEOSIDE TRIPHOSPHATE HYDROLASES SUPERFAMILY PROTEIN"/>
    <property type="match status" value="1"/>
</dbReference>
<dbReference type="InterPro" id="IPR025723">
    <property type="entry name" value="ArsA/GET3_ATPase-like"/>
</dbReference>
<sequence>MALLPLPSSFPCARSARNPTARPLRLPTRRGDRPRGRDGVLVVADLRDPPQKPTKLVTFLGKGGCGKTAAAVLAARYYAMEGLKTCLVVHSQDLTAETLMGCKIGSTPLVYDSNLSVVRLETSKIVSEELGVLPGMDSIFSALALQKLVSFDLGQRNFSTREFDVIIYDGVNTDETLRLIGVTDRTRSYLKYARSLAEKTDIGRLAAPSLLKLAYESIRLTDGSSDGKTSAEIWEEIERILEKASASFTDSSKFGCYLVMDTRSLLSVNAALRYWGCAIQAGTCIRGVLGFYPQSSGVTETIIQKFSPLPFGCLPYVSTEESVDLSALISSLNKDLKVLFESSCSNLQSPVTFDSSQKSVTLFMPGFDKSEIKLYQYRGGSELLVEAGDQRRIIKLPSGMHGKVRGAKFNDRNLVVTLR</sequence>
<proteinExistence type="inferred from homology"/>
<dbReference type="Gene3D" id="3.40.50.300">
    <property type="entry name" value="P-loop containing nucleotide triphosphate hydrolases"/>
    <property type="match status" value="2"/>
</dbReference>
<dbReference type="Pfam" id="PF02374">
    <property type="entry name" value="ArsA_ATPase"/>
    <property type="match status" value="1"/>
</dbReference>
<name>A0A8J5G5X0_ZINOF</name>
<evidence type="ECO:0000313" key="5">
    <source>
        <dbReference type="EMBL" id="KAG6500356.1"/>
    </source>
</evidence>
<dbReference type="Pfam" id="PF17886">
    <property type="entry name" value="ArsA_HSP20"/>
    <property type="match status" value="1"/>
</dbReference>
<evidence type="ECO:0000313" key="6">
    <source>
        <dbReference type="Proteomes" id="UP000734854"/>
    </source>
</evidence>
<evidence type="ECO:0000259" key="4">
    <source>
        <dbReference type="Pfam" id="PF17886"/>
    </source>
</evidence>
<feature type="region of interest" description="Disordered" evidence="2">
    <location>
        <begin position="14"/>
        <end position="38"/>
    </location>
</feature>
<dbReference type="AlphaFoldDB" id="A0A8J5G5X0"/>
<organism evidence="5 6">
    <name type="scientific">Zingiber officinale</name>
    <name type="common">Ginger</name>
    <name type="synonym">Amomum zingiber</name>
    <dbReference type="NCBI Taxonomy" id="94328"/>
    <lineage>
        <taxon>Eukaryota</taxon>
        <taxon>Viridiplantae</taxon>
        <taxon>Streptophyta</taxon>
        <taxon>Embryophyta</taxon>
        <taxon>Tracheophyta</taxon>
        <taxon>Spermatophyta</taxon>
        <taxon>Magnoliopsida</taxon>
        <taxon>Liliopsida</taxon>
        <taxon>Zingiberales</taxon>
        <taxon>Zingiberaceae</taxon>
        <taxon>Zingiber</taxon>
    </lineage>
</organism>
<dbReference type="Proteomes" id="UP000734854">
    <property type="component" value="Unassembled WGS sequence"/>
</dbReference>
<dbReference type="PANTHER" id="PTHR43868">
    <property type="entry name" value="OS02G0711200 PROTEIN"/>
    <property type="match status" value="1"/>
</dbReference>
<gene>
    <name evidence="5" type="ORF">ZIOFF_040201</name>
</gene>
<feature type="compositionally biased region" description="Low complexity" evidence="2">
    <location>
        <begin position="16"/>
        <end position="26"/>
    </location>
</feature>
<dbReference type="InterPro" id="IPR040612">
    <property type="entry name" value="ArsA_HSP20-like"/>
</dbReference>
<reference evidence="5 6" key="1">
    <citation type="submission" date="2020-08" db="EMBL/GenBank/DDBJ databases">
        <title>Plant Genome Project.</title>
        <authorList>
            <person name="Zhang R.-G."/>
        </authorList>
    </citation>
    <scope>NUCLEOTIDE SEQUENCE [LARGE SCALE GENOMIC DNA]</scope>
    <source>
        <tissue evidence="5">Rhizome</tissue>
    </source>
</reference>
<evidence type="ECO:0000259" key="3">
    <source>
        <dbReference type="Pfam" id="PF02374"/>
    </source>
</evidence>
<dbReference type="Gene3D" id="2.60.40.790">
    <property type="match status" value="1"/>
</dbReference>
<comment type="caution">
    <text evidence="5">The sequence shown here is derived from an EMBL/GenBank/DDBJ whole genome shotgun (WGS) entry which is preliminary data.</text>
</comment>
<dbReference type="InterPro" id="IPR008978">
    <property type="entry name" value="HSP20-like_chaperone"/>
</dbReference>
<dbReference type="SUPFAM" id="SSF52540">
    <property type="entry name" value="P-loop containing nucleoside triphosphate hydrolases"/>
    <property type="match status" value="1"/>
</dbReference>
<feature type="domain" description="ArsA/GET3 Anion-transporting ATPase-like" evidence="3">
    <location>
        <begin position="120"/>
        <end position="262"/>
    </location>
</feature>
<dbReference type="InterPro" id="IPR027417">
    <property type="entry name" value="P-loop_NTPase"/>
</dbReference>
<keyword evidence="6" id="KW-1185">Reference proteome</keyword>
<feature type="domain" description="ArsA HSP20-like" evidence="4">
    <location>
        <begin position="358"/>
        <end position="417"/>
    </location>
</feature>
<feature type="compositionally biased region" description="Basic and acidic residues" evidence="2">
    <location>
        <begin position="29"/>
        <end position="38"/>
    </location>
</feature>
<dbReference type="InterPro" id="IPR053262">
    <property type="entry name" value="ArsA_ATPase-like"/>
</dbReference>
<dbReference type="EMBL" id="JACMSC010000011">
    <property type="protein sequence ID" value="KAG6500356.1"/>
    <property type="molecule type" value="Genomic_DNA"/>
</dbReference>
<comment type="similarity">
    <text evidence="1">Belongs to the arsA ATPase family.</text>
</comment>
<evidence type="ECO:0000256" key="1">
    <source>
        <dbReference type="ARBA" id="ARBA00011040"/>
    </source>
</evidence>
<protein>
    <submittedName>
        <fullName evidence="5">Uncharacterized protein</fullName>
    </submittedName>
</protein>